<keyword evidence="1" id="KW-0812">Transmembrane</keyword>
<evidence type="ECO:0000313" key="2">
    <source>
        <dbReference type="EMBL" id="PSB32462.1"/>
    </source>
</evidence>
<protein>
    <submittedName>
        <fullName evidence="2">Uncharacterized protein</fullName>
    </submittedName>
</protein>
<sequence length="74" mass="8485">MNKQAPRYNIALRLTGWLLKSIYLLLLVLLPLHLVLLTFNVTLPMEWLLPYLGRTLLLAVSSFLFGGFWAALSR</sequence>
<gene>
    <name evidence="2" type="ORF">C7B82_05580</name>
</gene>
<dbReference type="AlphaFoldDB" id="A0A2T1EI71"/>
<dbReference type="Proteomes" id="UP000239576">
    <property type="component" value="Unassembled WGS sequence"/>
</dbReference>
<organism evidence="2 3">
    <name type="scientific">Stenomitos frigidus ULC18</name>
    <dbReference type="NCBI Taxonomy" id="2107698"/>
    <lineage>
        <taxon>Bacteria</taxon>
        <taxon>Bacillati</taxon>
        <taxon>Cyanobacteriota</taxon>
        <taxon>Cyanophyceae</taxon>
        <taxon>Leptolyngbyales</taxon>
        <taxon>Leptolyngbyaceae</taxon>
        <taxon>Stenomitos</taxon>
    </lineage>
</organism>
<dbReference type="RefSeq" id="WP_106255325.1">
    <property type="nucleotide sequence ID" value="NZ_CAWNSW010000015.1"/>
</dbReference>
<name>A0A2T1EI71_9CYAN</name>
<feature type="transmembrane region" description="Helical" evidence="1">
    <location>
        <begin position="21"/>
        <end position="39"/>
    </location>
</feature>
<evidence type="ECO:0000256" key="1">
    <source>
        <dbReference type="SAM" id="Phobius"/>
    </source>
</evidence>
<proteinExistence type="predicted"/>
<keyword evidence="3" id="KW-1185">Reference proteome</keyword>
<keyword evidence="1" id="KW-1133">Transmembrane helix</keyword>
<reference evidence="2 3" key="2">
    <citation type="submission" date="2018-03" db="EMBL/GenBank/DDBJ databases">
        <title>The ancient ancestry and fast evolution of plastids.</title>
        <authorList>
            <person name="Moore K.R."/>
            <person name="Magnabosco C."/>
            <person name="Momper L."/>
            <person name="Gold D.A."/>
            <person name="Bosak T."/>
            <person name="Fournier G.P."/>
        </authorList>
    </citation>
    <scope>NUCLEOTIDE SEQUENCE [LARGE SCALE GENOMIC DNA]</scope>
    <source>
        <strain evidence="2 3">ULC18</strain>
    </source>
</reference>
<feature type="transmembrane region" description="Helical" evidence="1">
    <location>
        <begin position="51"/>
        <end position="72"/>
    </location>
</feature>
<reference evidence="3" key="1">
    <citation type="submission" date="2018-02" db="EMBL/GenBank/DDBJ databases">
        <authorList>
            <person name="Moore K."/>
            <person name="Momper L."/>
        </authorList>
    </citation>
    <scope>NUCLEOTIDE SEQUENCE [LARGE SCALE GENOMIC DNA]</scope>
    <source>
        <strain evidence="3">ULC18</strain>
    </source>
</reference>
<comment type="caution">
    <text evidence="2">The sequence shown here is derived from an EMBL/GenBank/DDBJ whole genome shotgun (WGS) entry which is preliminary data.</text>
</comment>
<dbReference type="EMBL" id="PVWK01000027">
    <property type="protein sequence ID" value="PSB32462.1"/>
    <property type="molecule type" value="Genomic_DNA"/>
</dbReference>
<accession>A0A2T1EI71</accession>
<evidence type="ECO:0000313" key="3">
    <source>
        <dbReference type="Proteomes" id="UP000239576"/>
    </source>
</evidence>
<keyword evidence="1" id="KW-0472">Membrane</keyword>